<dbReference type="HOGENOM" id="CLU_2302748_0_0_14"/>
<dbReference type="Proteomes" id="UP000001418">
    <property type="component" value="Chromosome"/>
</dbReference>
<dbReference type="OrthoDB" id="6701772at2"/>
<evidence type="ECO:0000313" key="2">
    <source>
        <dbReference type="Proteomes" id="UP000001418"/>
    </source>
</evidence>
<organism evidence="1 2">
    <name type="scientific">Mycoplasmoides gallisepticum (strain R(low / passage 15 / clone 2))</name>
    <name type="common">Mycoplasma gallisepticum</name>
    <dbReference type="NCBI Taxonomy" id="710127"/>
    <lineage>
        <taxon>Bacteria</taxon>
        <taxon>Bacillati</taxon>
        <taxon>Mycoplasmatota</taxon>
        <taxon>Mycoplasmoidales</taxon>
        <taxon>Mycoplasmoidaceae</taxon>
        <taxon>Mycoplasmoides</taxon>
    </lineage>
</organism>
<evidence type="ECO:0000313" key="1">
    <source>
        <dbReference type="EMBL" id="ADB96866.1"/>
    </source>
</evidence>
<dbReference type="EMBL" id="AE015450">
    <property type="protein sequence ID" value="ADB96866.1"/>
    <property type="molecule type" value="Genomic_DNA"/>
</dbReference>
<accession>D3DEI5</accession>
<gene>
    <name evidence="1" type="ORF">MGA_1343</name>
</gene>
<name>D3DEI5_MYCGA</name>
<keyword evidence="2" id="KW-1185">Reference proteome</keyword>
<protein>
    <submittedName>
        <fullName evidence="1">Uncharacterized protein</fullName>
    </submittedName>
</protein>
<sequence>MHALWKIKRNLSFLPLNIKIFIYVNNNSFKHFIELKKELYDLRKNISFALDKLKNKARQIPYKHFCKLSCQLKQEIKKVLKFKRFEPLHPQNANYLLNKS</sequence>
<reference evidence="1 2" key="1">
    <citation type="journal article" date="2003" name="Microbiology">
        <title>The complete genome sequence of the avian pathogen Mycoplasma gallisepticum strain R(low).</title>
        <authorList>
            <person name="Papazisi L."/>
            <person name="Gorton T.S."/>
            <person name="Kutish G."/>
            <person name="Markham P.F."/>
            <person name="Browning G.F."/>
            <person name="Nguyen D.K."/>
            <person name="Swartzell S."/>
            <person name="Madan A."/>
            <person name="Mahairas G."/>
            <person name="Geary S.J."/>
        </authorList>
    </citation>
    <scope>NUCLEOTIDE SEQUENCE [LARGE SCALE GENOMIC DNA]</scope>
    <source>
        <strain evidence="2">R(low / passage 15 / clone 2)</strain>
    </source>
</reference>
<proteinExistence type="predicted"/>
<dbReference type="AlphaFoldDB" id="D3DEI5"/>
<dbReference type="KEGG" id="mga:MGA_1343"/>